<dbReference type="Proteomes" id="UP000886129">
    <property type="component" value="Unassembled WGS sequence"/>
</dbReference>
<evidence type="ECO:0000313" key="6">
    <source>
        <dbReference type="EMBL" id="HHF08218.1"/>
    </source>
</evidence>
<comment type="similarity">
    <text evidence="2">Belongs to the bacterial solute-binding protein 1 family.</text>
</comment>
<dbReference type="AlphaFoldDB" id="A0A7C5DXD0"/>
<sequence>MKKFVSFLLVALLVSVAFSQVKVTFWHAMGGGHGKTLQEIVDLFNEQHPDIQVEAVYIGNYGALQQKLLASVQAGELPTISQAYSNWTAKLIYSGVVQPLNGFVTDPEIGLTSEEWADIWEPFRLNCSWDKTIYAVP</sequence>
<dbReference type="PANTHER" id="PTHR43649:SF31">
    <property type="entry name" value="SN-GLYCEROL-3-PHOSPHATE-BINDING PERIPLASMIC PROTEIN UGPB"/>
    <property type="match status" value="1"/>
</dbReference>
<keyword evidence="3" id="KW-0813">Transport</keyword>
<dbReference type="SUPFAM" id="SSF53850">
    <property type="entry name" value="Periplasmic binding protein-like II"/>
    <property type="match status" value="1"/>
</dbReference>
<proteinExistence type="inferred from homology"/>
<feature type="signal peptide" evidence="5">
    <location>
        <begin position="1"/>
        <end position="19"/>
    </location>
</feature>
<accession>A0A7C5DXD0</accession>
<dbReference type="GO" id="GO:0030313">
    <property type="term" value="C:cell envelope"/>
    <property type="evidence" value="ECO:0007669"/>
    <property type="project" value="UniProtKB-SubCell"/>
</dbReference>
<evidence type="ECO:0000256" key="4">
    <source>
        <dbReference type="ARBA" id="ARBA00022729"/>
    </source>
</evidence>
<evidence type="ECO:0000256" key="1">
    <source>
        <dbReference type="ARBA" id="ARBA00004196"/>
    </source>
</evidence>
<comment type="caution">
    <text evidence="6">The sequence shown here is derived from an EMBL/GenBank/DDBJ whole genome shotgun (WGS) entry which is preliminary data.</text>
</comment>
<dbReference type="EMBL" id="DRTH01000018">
    <property type="protein sequence ID" value="HHF08218.1"/>
    <property type="molecule type" value="Genomic_DNA"/>
</dbReference>
<comment type="subcellular location">
    <subcellularLocation>
        <location evidence="1">Cell envelope</location>
    </subcellularLocation>
</comment>
<keyword evidence="4 5" id="KW-0732">Signal</keyword>
<evidence type="ECO:0000256" key="2">
    <source>
        <dbReference type="ARBA" id="ARBA00008520"/>
    </source>
</evidence>
<dbReference type="InterPro" id="IPR006059">
    <property type="entry name" value="SBP"/>
</dbReference>
<dbReference type="Pfam" id="PF01547">
    <property type="entry name" value="SBP_bac_1"/>
    <property type="match status" value="1"/>
</dbReference>
<protein>
    <submittedName>
        <fullName evidence="6">Extracellular solute-binding protein</fullName>
    </submittedName>
</protein>
<dbReference type="InterPro" id="IPR050490">
    <property type="entry name" value="Bact_solute-bd_prot1"/>
</dbReference>
<reference evidence="6" key="1">
    <citation type="journal article" date="2020" name="mSystems">
        <title>Genome- and Community-Level Interaction Insights into Carbon Utilization and Element Cycling Functions of Hydrothermarchaeota in Hydrothermal Sediment.</title>
        <authorList>
            <person name="Zhou Z."/>
            <person name="Liu Y."/>
            <person name="Xu W."/>
            <person name="Pan J."/>
            <person name="Luo Z.H."/>
            <person name="Li M."/>
        </authorList>
    </citation>
    <scope>NUCLEOTIDE SEQUENCE [LARGE SCALE GENOMIC DNA]</scope>
    <source>
        <strain evidence="6">HyVt-80</strain>
    </source>
</reference>
<evidence type="ECO:0000256" key="3">
    <source>
        <dbReference type="ARBA" id="ARBA00022448"/>
    </source>
</evidence>
<dbReference type="Gene3D" id="3.40.190.10">
    <property type="entry name" value="Periplasmic binding protein-like II"/>
    <property type="match status" value="1"/>
</dbReference>
<feature type="chain" id="PRO_5027662964" evidence="5">
    <location>
        <begin position="20"/>
        <end position="137"/>
    </location>
</feature>
<evidence type="ECO:0000256" key="5">
    <source>
        <dbReference type="SAM" id="SignalP"/>
    </source>
</evidence>
<gene>
    <name evidence="6" type="ORF">ENL26_00395</name>
</gene>
<name>A0A7C5DXD0_9BACT</name>
<feature type="non-terminal residue" evidence="6">
    <location>
        <position position="137"/>
    </location>
</feature>
<organism evidence="6">
    <name type="scientific">Kosmotoga arenicorallina</name>
    <dbReference type="NCBI Taxonomy" id="688066"/>
    <lineage>
        <taxon>Bacteria</taxon>
        <taxon>Thermotogati</taxon>
        <taxon>Thermotogota</taxon>
        <taxon>Thermotogae</taxon>
        <taxon>Kosmotogales</taxon>
        <taxon>Kosmotogaceae</taxon>
        <taxon>Kosmotoga</taxon>
    </lineage>
</organism>
<dbReference type="PANTHER" id="PTHR43649">
    <property type="entry name" value="ARABINOSE-BINDING PROTEIN-RELATED"/>
    <property type="match status" value="1"/>
</dbReference>